<reference evidence="2" key="2">
    <citation type="submission" date="2018-02" db="UniProtKB">
        <authorList>
            <consortium name="EnsemblPlants"/>
        </authorList>
    </citation>
    <scope>IDENTIFICATION</scope>
    <source>
        <strain evidence="2">Williams 82</strain>
    </source>
</reference>
<evidence type="ECO:0000313" key="1">
    <source>
        <dbReference type="EMBL" id="KRH29642.1"/>
    </source>
</evidence>
<accession>A0A0R0HGK2</accession>
<dbReference type="Proteomes" id="UP000008827">
    <property type="component" value="Chromosome 11"/>
</dbReference>
<reference evidence="1 2" key="1">
    <citation type="journal article" date="2010" name="Nature">
        <title>Genome sequence of the palaeopolyploid soybean.</title>
        <authorList>
            <person name="Schmutz J."/>
            <person name="Cannon S.B."/>
            <person name="Schlueter J."/>
            <person name="Ma J."/>
            <person name="Mitros T."/>
            <person name="Nelson W."/>
            <person name="Hyten D.L."/>
            <person name="Song Q."/>
            <person name="Thelen J.J."/>
            <person name="Cheng J."/>
            <person name="Xu D."/>
            <person name="Hellsten U."/>
            <person name="May G.D."/>
            <person name="Yu Y."/>
            <person name="Sakurai T."/>
            <person name="Umezawa T."/>
            <person name="Bhattacharyya M.K."/>
            <person name="Sandhu D."/>
            <person name="Valliyodan B."/>
            <person name="Lindquist E."/>
            <person name="Peto M."/>
            <person name="Grant D."/>
            <person name="Shu S."/>
            <person name="Goodstein D."/>
            <person name="Barry K."/>
            <person name="Futrell-Griggs M."/>
            <person name="Abernathy B."/>
            <person name="Du J."/>
            <person name="Tian Z."/>
            <person name="Zhu L."/>
            <person name="Gill N."/>
            <person name="Joshi T."/>
            <person name="Libault M."/>
            <person name="Sethuraman A."/>
            <person name="Zhang X.-C."/>
            <person name="Shinozaki K."/>
            <person name="Nguyen H.T."/>
            <person name="Wing R.A."/>
            <person name="Cregan P."/>
            <person name="Specht J."/>
            <person name="Grimwood J."/>
            <person name="Rokhsar D."/>
            <person name="Stacey G."/>
            <person name="Shoemaker R.C."/>
            <person name="Jackson S.A."/>
        </authorList>
    </citation>
    <scope>NUCLEOTIDE SEQUENCE [LARGE SCALE GENOMIC DNA]</scope>
    <source>
        <strain evidence="2">cv. Williams 82</strain>
        <tissue evidence="1">Callus</tissue>
    </source>
</reference>
<keyword evidence="3" id="KW-1185">Reference proteome</keyword>
<dbReference type="InParanoid" id="A0A0R0HGK2"/>
<gene>
    <name evidence="1" type="ORF">GLYMA_11G128200</name>
</gene>
<reference evidence="1" key="3">
    <citation type="submission" date="2018-07" db="EMBL/GenBank/DDBJ databases">
        <title>WGS assembly of Glycine max.</title>
        <authorList>
            <person name="Schmutz J."/>
            <person name="Cannon S."/>
            <person name="Schlueter J."/>
            <person name="Ma J."/>
            <person name="Mitros T."/>
            <person name="Nelson W."/>
            <person name="Hyten D."/>
            <person name="Song Q."/>
            <person name="Thelen J."/>
            <person name="Cheng J."/>
            <person name="Xu D."/>
            <person name="Hellsten U."/>
            <person name="May G."/>
            <person name="Yu Y."/>
            <person name="Sakurai T."/>
            <person name="Umezawa T."/>
            <person name="Bhattacharyya M."/>
            <person name="Sandhu D."/>
            <person name="Valliyodan B."/>
            <person name="Lindquist E."/>
            <person name="Peto M."/>
            <person name="Grant D."/>
            <person name="Shu S."/>
            <person name="Goodstein D."/>
            <person name="Barry K."/>
            <person name="Futrell-Griggs M."/>
            <person name="Abernathy B."/>
            <person name="Du J."/>
            <person name="Tian Z."/>
            <person name="Zhu L."/>
            <person name="Gill N."/>
            <person name="Joshi T."/>
            <person name="Libault M."/>
            <person name="Sethuraman A."/>
            <person name="Zhang X."/>
            <person name="Shinozaki K."/>
            <person name="Nguyen H."/>
            <person name="Wing R."/>
            <person name="Cregan P."/>
            <person name="Specht J."/>
            <person name="Grimwood J."/>
            <person name="Rokhsar D."/>
            <person name="Stacey G."/>
            <person name="Shoemaker R."/>
            <person name="Jackson S."/>
        </authorList>
    </citation>
    <scope>NUCLEOTIDE SEQUENCE</scope>
    <source>
        <tissue evidence="1">Callus</tissue>
    </source>
</reference>
<protein>
    <submittedName>
        <fullName evidence="1 2">Uncharacterized protein</fullName>
    </submittedName>
</protein>
<sequence>MYMCTEIGSMSKCSKKLIRLAESSHCQVLKNNVRTGEEQNLSKLNTLHTYRVKSVMHPTLQHGITINSF</sequence>
<evidence type="ECO:0000313" key="2">
    <source>
        <dbReference type="EnsemblPlants" id="KRH29642"/>
    </source>
</evidence>
<dbReference type="AlphaFoldDB" id="A0A0R0HGK2"/>
<evidence type="ECO:0000313" key="3">
    <source>
        <dbReference type="Proteomes" id="UP000008827"/>
    </source>
</evidence>
<proteinExistence type="predicted"/>
<dbReference type="EnsemblPlants" id="KRH29642">
    <property type="protein sequence ID" value="KRH29642"/>
    <property type="gene ID" value="GLYMA_11G128200"/>
</dbReference>
<dbReference type="EMBL" id="CM000844">
    <property type="protein sequence ID" value="KRH29642.1"/>
    <property type="molecule type" value="Genomic_DNA"/>
</dbReference>
<name>A0A0R0HGK2_SOYBN</name>
<organism evidence="1">
    <name type="scientific">Glycine max</name>
    <name type="common">Soybean</name>
    <name type="synonym">Glycine hispida</name>
    <dbReference type="NCBI Taxonomy" id="3847"/>
    <lineage>
        <taxon>Eukaryota</taxon>
        <taxon>Viridiplantae</taxon>
        <taxon>Streptophyta</taxon>
        <taxon>Embryophyta</taxon>
        <taxon>Tracheophyta</taxon>
        <taxon>Spermatophyta</taxon>
        <taxon>Magnoliopsida</taxon>
        <taxon>eudicotyledons</taxon>
        <taxon>Gunneridae</taxon>
        <taxon>Pentapetalae</taxon>
        <taxon>rosids</taxon>
        <taxon>fabids</taxon>
        <taxon>Fabales</taxon>
        <taxon>Fabaceae</taxon>
        <taxon>Papilionoideae</taxon>
        <taxon>50 kb inversion clade</taxon>
        <taxon>NPAAA clade</taxon>
        <taxon>indigoferoid/millettioid clade</taxon>
        <taxon>Phaseoleae</taxon>
        <taxon>Glycine</taxon>
        <taxon>Glycine subgen. Soja</taxon>
    </lineage>
</organism>
<dbReference type="Gramene" id="KRH29642">
    <property type="protein sequence ID" value="KRH29642"/>
    <property type="gene ID" value="GLYMA_11G128200"/>
</dbReference>